<dbReference type="SMART" id="SM00342">
    <property type="entry name" value="HTH_ARAC"/>
    <property type="match status" value="1"/>
</dbReference>
<evidence type="ECO:0000259" key="4">
    <source>
        <dbReference type="PROSITE" id="PS01124"/>
    </source>
</evidence>
<keyword evidence="3" id="KW-0804">Transcription</keyword>
<protein>
    <submittedName>
        <fullName evidence="5">AraC family transcriptional regulator</fullName>
    </submittedName>
</protein>
<accession>A0A024K1Y3</accession>
<dbReference type="Proteomes" id="UP000028880">
    <property type="component" value="Unassembled WGS sequence"/>
</dbReference>
<dbReference type="GO" id="GO:0043565">
    <property type="term" value="F:sequence-specific DNA binding"/>
    <property type="evidence" value="ECO:0007669"/>
    <property type="project" value="InterPro"/>
</dbReference>
<dbReference type="AlphaFoldDB" id="A0A024K1Y3"/>
<reference evidence="5" key="2">
    <citation type="submission" date="2014-04" db="EMBL/GenBank/DDBJ databases">
        <authorList>
            <person name="Urmite Genomes U."/>
        </authorList>
    </citation>
    <scope>NUCLEOTIDE SEQUENCE</scope>
    <source>
        <strain evidence="5">DSM 44626</strain>
    </source>
</reference>
<dbReference type="InterPro" id="IPR009057">
    <property type="entry name" value="Homeodomain-like_sf"/>
</dbReference>
<evidence type="ECO:0000256" key="1">
    <source>
        <dbReference type="ARBA" id="ARBA00023015"/>
    </source>
</evidence>
<dbReference type="PROSITE" id="PS01124">
    <property type="entry name" value="HTH_ARAC_FAMILY_2"/>
    <property type="match status" value="1"/>
</dbReference>
<dbReference type="GO" id="GO:0003700">
    <property type="term" value="F:DNA-binding transcription factor activity"/>
    <property type="evidence" value="ECO:0007669"/>
    <property type="project" value="InterPro"/>
</dbReference>
<dbReference type="SUPFAM" id="SSF46689">
    <property type="entry name" value="Homeodomain-like"/>
    <property type="match status" value="1"/>
</dbReference>
<evidence type="ECO:0000256" key="3">
    <source>
        <dbReference type="ARBA" id="ARBA00023163"/>
    </source>
</evidence>
<dbReference type="EMBL" id="HG964446">
    <property type="protein sequence ID" value="CDO89513.1"/>
    <property type="molecule type" value="Genomic_DNA"/>
</dbReference>
<name>A0A024K1Y3_9MYCO</name>
<dbReference type="PANTHER" id="PTHR46796:SF12">
    <property type="entry name" value="HTH-TYPE DNA-BINDING TRANSCRIPTIONAL ACTIVATOR EUTR"/>
    <property type="match status" value="1"/>
</dbReference>
<organism evidence="5">
    <name type="scientific">Mycobacterium triplex</name>
    <dbReference type="NCBI Taxonomy" id="47839"/>
    <lineage>
        <taxon>Bacteria</taxon>
        <taxon>Bacillati</taxon>
        <taxon>Actinomycetota</taxon>
        <taxon>Actinomycetes</taxon>
        <taxon>Mycobacteriales</taxon>
        <taxon>Mycobacteriaceae</taxon>
        <taxon>Mycobacterium</taxon>
        <taxon>Mycobacterium simiae complex</taxon>
    </lineage>
</organism>
<reference evidence="5" key="1">
    <citation type="journal article" date="2014" name="Genome Announc.">
        <title>Draft Genome Sequence of Mycobacterium triplex DSM 44626.</title>
        <authorList>
            <person name="Sassi M."/>
            <person name="Croce O."/>
            <person name="Robert C."/>
            <person name="Raoult D."/>
            <person name="Drancourt M."/>
        </authorList>
    </citation>
    <scope>NUCLEOTIDE SEQUENCE [LARGE SCALE GENOMIC DNA]</scope>
    <source>
        <strain evidence="5">DSM 44626</strain>
    </source>
</reference>
<gene>
    <name evidence="5" type="ORF">BN973_03889</name>
</gene>
<dbReference type="HOGENOM" id="CLU_047930_0_1_11"/>
<dbReference type="InterPro" id="IPR050204">
    <property type="entry name" value="AraC_XylS_family_regulators"/>
</dbReference>
<keyword evidence="2" id="KW-0238">DNA-binding</keyword>
<dbReference type="InterPro" id="IPR018060">
    <property type="entry name" value="HTH_AraC"/>
</dbReference>
<dbReference type="PANTHER" id="PTHR46796">
    <property type="entry name" value="HTH-TYPE TRANSCRIPTIONAL ACTIVATOR RHAS-RELATED"/>
    <property type="match status" value="1"/>
</dbReference>
<keyword evidence="1" id="KW-0805">Transcription regulation</keyword>
<dbReference type="Pfam" id="PF14525">
    <property type="entry name" value="AraC_binding_2"/>
    <property type="match status" value="1"/>
</dbReference>
<evidence type="ECO:0000256" key="2">
    <source>
        <dbReference type="ARBA" id="ARBA00023125"/>
    </source>
</evidence>
<proteinExistence type="predicted"/>
<sequence>MVMKPDRLTNRSTDKSDLRVWTRPENFDDWSLCCCHKPHLDLLTDPEEFLLTHRVARIGPIAVAEVFFDSDVSTVRAELCDAFRVLVLVSGRMECVHAGVSLRPVLGNAVVAAPGGMTEARWGAGARVLTLLMDRWAVSDALSDALGRQVTSPVDFTPMMATTAAATQSWFKMVALLHEQLFRADSLLNRPLVGLPFVDSLVRGFLLAADHSLRDALTEGKGLAAPRAIRNAVEIIEENAHLPLTLSLIAARSCVSVRSLQLGFRRYLGVSPMAYVREVRLHRAHRTLLESDPSMTTVASVAHRWGFTHLGRFAAAHAARYRETPVETLRRSAFQRSA</sequence>
<feature type="domain" description="HTH araC/xylS-type" evidence="4">
    <location>
        <begin position="230"/>
        <end position="331"/>
    </location>
</feature>
<dbReference type="STRING" id="47839.BN973_03889"/>
<dbReference type="Gene3D" id="1.10.10.60">
    <property type="entry name" value="Homeodomain-like"/>
    <property type="match status" value="1"/>
</dbReference>
<dbReference type="eggNOG" id="COG2207">
    <property type="taxonomic scope" value="Bacteria"/>
</dbReference>
<dbReference type="Pfam" id="PF12833">
    <property type="entry name" value="HTH_18"/>
    <property type="match status" value="1"/>
</dbReference>
<dbReference type="InterPro" id="IPR035418">
    <property type="entry name" value="AraC-bd_2"/>
</dbReference>
<evidence type="ECO:0000313" key="5">
    <source>
        <dbReference type="EMBL" id="CDO89513.1"/>
    </source>
</evidence>